<accession>A0A520MPQ0</accession>
<dbReference type="Proteomes" id="UP000315782">
    <property type="component" value="Unassembled WGS sequence"/>
</dbReference>
<evidence type="ECO:0000313" key="2">
    <source>
        <dbReference type="EMBL" id="RZO23191.1"/>
    </source>
</evidence>
<evidence type="ECO:0000313" key="3">
    <source>
        <dbReference type="Proteomes" id="UP000315782"/>
    </source>
</evidence>
<sequence length="163" mass="19065">MSSKESLNKFYGIWNLSEWSVAKIDGDKKFPYYGNVKGYLIYHPDNWVSATLMEKNRPELSENRGQLSKLRKKITDDIDPSVSTEMQQDMQNYFLAAHGYISYTGPFEITDENVHHHIKTSLLPQWIGTTLIRNYSFSNDYQELILSAVQGDYTDKLIWKREQ</sequence>
<comment type="caution">
    <text evidence="2">The sequence shown here is derived from an EMBL/GenBank/DDBJ whole genome shotgun (WGS) entry which is preliminary data.</text>
</comment>
<dbReference type="AlphaFoldDB" id="A0A520MPQ0"/>
<organism evidence="2 3">
    <name type="scientific">SAR86 cluster bacterium</name>
    <dbReference type="NCBI Taxonomy" id="2030880"/>
    <lineage>
        <taxon>Bacteria</taxon>
        <taxon>Pseudomonadati</taxon>
        <taxon>Pseudomonadota</taxon>
        <taxon>Gammaproteobacteria</taxon>
        <taxon>SAR86 cluster</taxon>
    </lineage>
</organism>
<name>A0A520MPQ0_9GAMM</name>
<dbReference type="Pfam" id="PF13924">
    <property type="entry name" value="Lipocalin_5"/>
    <property type="match status" value="1"/>
</dbReference>
<reference evidence="2 3" key="1">
    <citation type="submission" date="2019-02" db="EMBL/GenBank/DDBJ databases">
        <title>Prokaryotic population dynamics and viral predation in marine succession experiment using metagenomics: the confinement effect.</title>
        <authorList>
            <person name="Haro-Moreno J.M."/>
            <person name="Rodriguez-Valera F."/>
            <person name="Lopez-Perez M."/>
        </authorList>
    </citation>
    <scope>NUCLEOTIDE SEQUENCE [LARGE SCALE GENOMIC DNA]</scope>
    <source>
        <strain evidence="2">MED-G163</strain>
    </source>
</reference>
<dbReference type="EMBL" id="SHBI01000001">
    <property type="protein sequence ID" value="RZO23191.1"/>
    <property type="molecule type" value="Genomic_DNA"/>
</dbReference>
<protein>
    <recommendedName>
        <fullName evidence="1">Lipocalin-like domain-containing protein</fullName>
    </recommendedName>
</protein>
<gene>
    <name evidence="2" type="ORF">EVA96_00030</name>
</gene>
<proteinExistence type="predicted"/>
<feature type="domain" description="Lipocalin-like" evidence="1">
    <location>
        <begin position="11"/>
        <end position="148"/>
    </location>
</feature>
<dbReference type="InterPro" id="IPR024311">
    <property type="entry name" value="Lipocalin-like"/>
</dbReference>
<evidence type="ECO:0000259" key="1">
    <source>
        <dbReference type="Pfam" id="PF13924"/>
    </source>
</evidence>